<proteinExistence type="predicted"/>
<keyword evidence="1" id="KW-0472">Membrane</keyword>
<comment type="caution">
    <text evidence="2">The sequence shown here is derived from an EMBL/GenBank/DDBJ whole genome shotgun (WGS) entry which is preliminary data.</text>
</comment>
<gene>
    <name evidence="2" type="ORF">N7Z68_15845</name>
</gene>
<keyword evidence="1" id="KW-1133">Transmembrane helix</keyword>
<protein>
    <recommendedName>
        <fullName evidence="4">DUF2243 domain-containing protein</fullName>
    </recommendedName>
</protein>
<dbReference type="EMBL" id="JAOTPO010000011">
    <property type="protein sequence ID" value="MDE5414832.1"/>
    <property type="molecule type" value="Genomic_DNA"/>
</dbReference>
<evidence type="ECO:0000313" key="3">
    <source>
        <dbReference type="Proteomes" id="UP001148125"/>
    </source>
</evidence>
<organism evidence="2 3">
    <name type="scientific">Alkalihalobacterium chitinilyticum</name>
    <dbReference type="NCBI Taxonomy" id="2980103"/>
    <lineage>
        <taxon>Bacteria</taxon>
        <taxon>Bacillati</taxon>
        <taxon>Bacillota</taxon>
        <taxon>Bacilli</taxon>
        <taxon>Bacillales</taxon>
        <taxon>Bacillaceae</taxon>
        <taxon>Alkalihalobacterium</taxon>
    </lineage>
</organism>
<feature type="transmembrane region" description="Helical" evidence="1">
    <location>
        <begin position="70"/>
        <end position="90"/>
    </location>
</feature>
<dbReference type="RefSeq" id="WP_275119439.1">
    <property type="nucleotide sequence ID" value="NZ_JAOTPO010000011.1"/>
</dbReference>
<feature type="transmembrane region" description="Helical" evidence="1">
    <location>
        <begin position="102"/>
        <end position="120"/>
    </location>
</feature>
<dbReference type="Proteomes" id="UP001148125">
    <property type="component" value="Unassembled WGS sequence"/>
</dbReference>
<name>A0ABT5VHA1_9BACI</name>
<feature type="transmembrane region" description="Helical" evidence="1">
    <location>
        <begin position="40"/>
        <end position="58"/>
    </location>
</feature>
<keyword evidence="3" id="KW-1185">Reference proteome</keyword>
<evidence type="ECO:0000256" key="1">
    <source>
        <dbReference type="SAM" id="Phobius"/>
    </source>
</evidence>
<sequence>MKRMIGFFIGIFVGFLYTDWLFHTQHVHAFEMTATTTVERFSALAFGGAGTILFFIICKKVFSLSFFHGVLAASGFFASFDIVVFHWFFRLHRLTYGPEADIIEPILVVIGIILLVYAVRKERNLTFQPK</sequence>
<reference evidence="2" key="1">
    <citation type="submission" date="2024-05" db="EMBL/GenBank/DDBJ databases">
        <title>Alkalihalobacillus sp. strain MEB203 novel alkaliphilic bacterium from Lonar Lake, India.</title>
        <authorList>
            <person name="Joshi A."/>
            <person name="Thite S."/>
            <person name="Mengade P."/>
        </authorList>
    </citation>
    <scope>NUCLEOTIDE SEQUENCE</scope>
    <source>
        <strain evidence="2">MEB 203</strain>
    </source>
</reference>
<accession>A0ABT5VHA1</accession>
<evidence type="ECO:0000313" key="2">
    <source>
        <dbReference type="EMBL" id="MDE5414832.1"/>
    </source>
</evidence>
<keyword evidence="1" id="KW-0812">Transmembrane</keyword>
<evidence type="ECO:0008006" key="4">
    <source>
        <dbReference type="Google" id="ProtNLM"/>
    </source>
</evidence>